<protein>
    <recommendedName>
        <fullName evidence="2">Lipoprotein</fullName>
    </recommendedName>
</protein>
<evidence type="ECO:0008006" key="2">
    <source>
        <dbReference type="Google" id="ProtNLM"/>
    </source>
</evidence>
<dbReference type="RefSeq" id="WP_353549766.1">
    <property type="nucleotide sequence ID" value="NZ_AP029612.1"/>
</dbReference>
<proteinExistence type="predicted"/>
<accession>A0AAT9GFN6</accession>
<sequence length="194" mass="21716">MSKYIYAVACIGLFFAACSKKENPTPVSIEYVQLNNATVTTDQSVNIDLDKDGTVDFLVTKELRETAAGQDDLLEFRVVSGQQHKLLVQQDGTPARKEPGVWIRKENEGAFQWDASQHAVVVTRVLTIDLANAYWQGTWKDQYNKYLPVQLIKEGKTYNGWIQISFSPILPSRIIVHDAAFNKVAGEPIQAGNK</sequence>
<dbReference type="AlphaFoldDB" id="A0AAT9GFN6"/>
<name>A0AAT9GFN6_9BACT</name>
<dbReference type="EMBL" id="AP029612">
    <property type="protein sequence ID" value="BFG69444.1"/>
    <property type="molecule type" value="Genomic_DNA"/>
</dbReference>
<evidence type="ECO:0000313" key="1">
    <source>
        <dbReference type="EMBL" id="BFG69444.1"/>
    </source>
</evidence>
<gene>
    <name evidence="1" type="ORF">KACHI17_03250</name>
</gene>
<dbReference type="PROSITE" id="PS51257">
    <property type="entry name" value="PROKAR_LIPOPROTEIN"/>
    <property type="match status" value="1"/>
</dbReference>
<reference evidence="1" key="1">
    <citation type="submission" date="2024-02" db="EMBL/GenBank/DDBJ databases">
        <title>Sediminibacterium planktonica sp. nov. and Sediminibacterium longus sp. nov., isolated from surface lake and river water.</title>
        <authorList>
            <person name="Watanabe K."/>
            <person name="Takemine S."/>
            <person name="Ishii Y."/>
            <person name="Ogata Y."/>
            <person name="Shindo C."/>
            <person name="Suda W."/>
        </authorList>
    </citation>
    <scope>NUCLEOTIDE SEQUENCE</scope>
    <source>
        <strain evidence="1">KACHI17</strain>
    </source>
</reference>
<organism evidence="1">
    <name type="scientific">Sediminibacterium sp. KACHI17</name>
    <dbReference type="NCBI Taxonomy" id="1751071"/>
    <lineage>
        <taxon>Bacteria</taxon>
        <taxon>Pseudomonadati</taxon>
        <taxon>Bacteroidota</taxon>
        <taxon>Chitinophagia</taxon>
        <taxon>Chitinophagales</taxon>
        <taxon>Chitinophagaceae</taxon>
        <taxon>Sediminibacterium</taxon>
    </lineage>
</organism>